<evidence type="ECO:0000313" key="1">
    <source>
        <dbReference type="EMBL" id="SVA73411.1"/>
    </source>
</evidence>
<dbReference type="EMBL" id="UINC01017645">
    <property type="protein sequence ID" value="SVA73411.1"/>
    <property type="molecule type" value="Genomic_DNA"/>
</dbReference>
<reference evidence="1" key="1">
    <citation type="submission" date="2018-05" db="EMBL/GenBank/DDBJ databases">
        <authorList>
            <person name="Lanie J.A."/>
            <person name="Ng W.-L."/>
            <person name="Kazmierczak K.M."/>
            <person name="Andrzejewski T.M."/>
            <person name="Davidsen T.M."/>
            <person name="Wayne K.J."/>
            <person name="Tettelin H."/>
            <person name="Glass J.I."/>
            <person name="Rusch D."/>
            <person name="Podicherti R."/>
            <person name="Tsui H.-C.T."/>
            <person name="Winkler M.E."/>
        </authorList>
    </citation>
    <scope>NUCLEOTIDE SEQUENCE</scope>
</reference>
<evidence type="ECO:0008006" key="2">
    <source>
        <dbReference type="Google" id="ProtNLM"/>
    </source>
</evidence>
<dbReference type="InterPro" id="IPR011990">
    <property type="entry name" value="TPR-like_helical_dom_sf"/>
</dbReference>
<dbReference type="AlphaFoldDB" id="A0A381Y9Y0"/>
<name>A0A381Y9Y0_9ZZZZ</name>
<feature type="non-terminal residue" evidence="1">
    <location>
        <position position="110"/>
    </location>
</feature>
<dbReference type="SUPFAM" id="SSF48452">
    <property type="entry name" value="TPR-like"/>
    <property type="match status" value="1"/>
</dbReference>
<organism evidence="1">
    <name type="scientific">marine metagenome</name>
    <dbReference type="NCBI Taxonomy" id="408172"/>
    <lineage>
        <taxon>unclassified sequences</taxon>
        <taxon>metagenomes</taxon>
        <taxon>ecological metagenomes</taxon>
    </lineage>
</organism>
<protein>
    <recommendedName>
        <fullName evidence="2">Tetratricopeptide repeat protein</fullName>
    </recommendedName>
</protein>
<sequence length="110" mass="12631">VPEKSRKEVQPQARECFDKGLVALRKDNLEYATKLFEQALRHEPGFFECREALRLNQFKRAGKKSGFFRMFGKTTASSLLPKGQLILKKNPIEAIEVAEQILNDDPYSVM</sequence>
<feature type="non-terminal residue" evidence="1">
    <location>
        <position position="1"/>
    </location>
</feature>
<proteinExistence type="predicted"/>
<dbReference type="Gene3D" id="1.25.40.10">
    <property type="entry name" value="Tetratricopeptide repeat domain"/>
    <property type="match status" value="1"/>
</dbReference>
<gene>
    <name evidence="1" type="ORF">METZ01_LOCUS126265</name>
</gene>
<accession>A0A381Y9Y0</accession>